<dbReference type="AlphaFoldDB" id="A0A7W6H9D0"/>
<keyword evidence="1" id="KW-1133">Transmembrane helix</keyword>
<evidence type="ECO:0000313" key="2">
    <source>
        <dbReference type="EMBL" id="MBB4001011.1"/>
    </source>
</evidence>
<protein>
    <submittedName>
        <fullName evidence="2">Uncharacterized membrane protein YsdA (DUF1294 family)</fullName>
    </submittedName>
</protein>
<dbReference type="Proteomes" id="UP000588647">
    <property type="component" value="Unassembled WGS sequence"/>
</dbReference>
<comment type="caution">
    <text evidence="2">The sequence shown here is derived from an EMBL/GenBank/DDBJ whole genome shotgun (WGS) entry which is preliminary data.</text>
</comment>
<reference evidence="2 3" key="1">
    <citation type="submission" date="2020-08" db="EMBL/GenBank/DDBJ databases">
        <title>Genomic Encyclopedia of Type Strains, Phase IV (KMG-IV): sequencing the most valuable type-strain genomes for metagenomic binning, comparative biology and taxonomic classification.</title>
        <authorList>
            <person name="Goeker M."/>
        </authorList>
    </citation>
    <scope>NUCLEOTIDE SEQUENCE [LARGE SCALE GENOMIC DNA]</scope>
    <source>
        <strain evidence="2 3">DSM 103570</strain>
    </source>
</reference>
<keyword evidence="1" id="KW-0472">Membrane</keyword>
<evidence type="ECO:0000256" key="1">
    <source>
        <dbReference type="SAM" id="Phobius"/>
    </source>
</evidence>
<dbReference type="EMBL" id="JACIEM010000001">
    <property type="protein sequence ID" value="MBB4001011.1"/>
    <property type="molecule type" value="Genomic_DNA"/>
</dbReference>
<dbReference type="RefSeq" id="WP_183205263.1">
    <property type="nucleotide sequence ID" value="NZ_JAAAMM010000001.1"/>
</dbReference>
<gene>
    <name evidence="2" type="ORF">GGR03_000058</name>
</gene>
<organism evidence="2 3">
    <name type="scientific">Aurantimonas endophytica</name>
    <dbReference type="NCBI Taxonomy" id="1522175"/>
    <lineage>
        <taxon>Bacteria</taxon>
        <taxon>Pseudomonadati</taxon>
        <taxon>Pseudomonadota</taxon>
        <taxon>Alphaproteobacteria</taxon>
        <taxon>Hyphomicrobiales</taxon>
        <taxon>Aurantimonadaceae</taxon>
        <taxon>Aurantimonas</taxon>
    </lineage>
</organism>
<sequence>MILAVLVYLFVVNATAYAAFAYDKAMAMEGRRRVPERRLLGLALIGGIVGAVAAQRLLRHKTQKEPFRSRLRAILVLHGLLLLGAAIVGADGLAAFGDMVAGAASKP</sequence>
<dbReference type="Pfam" id="PF06961">
    <property type="entry name" value="DUF1294"/>
    <property type="match status" value="1"/>
</dbReference>
<feature type="transmembrane region" description="Helical" evidence="1">
    <location>
        <begin position="75"/>
        <end position="97"/>
    </location>
</feature>
<keyword evidence="3" id="KW-1185">Reference proteome</keyword>
<name>A0A7W6H9D0_9HYPH</name>
<proteinExistence type="predicted"/>
<accession>A0A7W6H9D0</accession>
<keyword evidence="1" id="KW-0812">Transmembrane</keyword>
<dbReference type="InterPro" id="IPR010718">
    <property type="entry name" value="DUF1294"/>
</dbReference>
<evidence type="ECO:0000313" key="3">
    <source>
        <dbReference type="Proteomes" id="UP000588647"/>
    </source>
</evidence>
<feature type="transmembrane region" description="Helical" evidence="1">
    <location>
        <begin position="37"/>
        <end position="54"/>
    </location>
</feature>